<keyword evidence="1" id="KW-0472">Membrane</keyword>
<proteinExistence type="predicted"/>
<dbReference type="RefSeq" id="WP_094764942.1">
    <property type="nucleotide sequence ID" value="NZ_FUKQ01000035.1"/>
</dbReference>
<feature type="domain" description="DUF2207" evidence="3">
    <location>
        <begin position="36"/>
        <end position="219"/>
    </location>
</feature>
<evidence type="ECO:0000259" key="3">
    <source>
        <dbReference type="Pfam" id="PF09972"/>
    </source>
</evidence>
<evidence type="ECO:0000313" key="5">
    <source>
        <dbReference type="EMBL" id="SJN35721.1"/>
    </source>
</evidence>
<dbReference type="Pfam" id="PF20990">
    <property type="entry name" value="DUF2207_C"/>
    <property type="match status" value="1"/>
</dbReference>
<protein>
    <recommendedName>
        <fullName evidence="7">DUF2207 domain-containing protein</fullName>
    </recommendedName>
</protein>
<feature type="transmembrane region" description="Helical" evidence="1">
    <location>
        <begin position="444"/>
        <end position="461"/>
    </location>
</feature>
<name>A0A1R4JTX8_9ACTN</name>
<accession>A0A1R4JTX8</accession>
<reference evidence="5 6" key="1">
    <citation type="submission" date="2017-02" db="EMBL/GenBank/DDBJ databases">
        <authorList>
            <person name="Peterson S.W."/>
        </authorList>
    </citation>
    <scope>NUCLEOTIDE SEQUENCE [LARGE SCALE GENOMIC DNA]</scope>
    <source>
        <strain evidence="5 6">LSP_Lj1</strain>
    </source>
</reference>
<feature type="chain" id="PRO_5013340304" description="DUF2207 domain-containing protein" evidence="2">
    <location>
        <begin position="31"/>
        <end position="607"/>
    </location>
</feature>
<dbReference type="STRING" id="1255658.FM114_09700"/>
<evidence type="ECO:0000256" key="1">
    <source>
        <dbReference type="SAM" id="Phobius"/>
    </source>
</evidence>
<dbReference type="AlphaFoldDB" id="A0A1R4JTX8"/>
<organism evidence="5 6">
    <name type="scientific">Luteococcus japonicus LSP_Lj1</name>
    <dbReference type="NCBI Taxonomy" id="1255658"/>
    <lineage>
        <taxon>Bacteria</taxon>
        <taxon>Bacillati</taxon>
        <taxon>Actinomycetota</taxon>
        <taxon>Actinomycetes</taxon>
        <taxon>Propionibacteriales</taxon>
        <taxon>Propionibacteriaceae</taxon>
        <taxon>Luteococcus</taxon>
    </lineage>
</organism>
<keyword evidence="2" id="KW-0732">Signal</keyword>
<feature type="transmembrane region" description="Helical" evidence="1">
    <location>
        <begin position="250"/>
        <end position="269"/>
    </location>
</feature>
<keyword evidence="6" id="KW-1185">Reference proteome</keyword>
<evidence type="ECO:0000313" key="6">
    <source>
        <dbReference type="Proteomes" id="UP000188342"/>
    </source>
</evidence>
<dbReference type="InterPro" id="IPR048389">
    <property type="entry name" value="YciQ-like_C"/>
</dbReference>
<dbReference type="Pfam" id="PF09972">
    <property type="entry name" value="DUF2207"/>
    <property type="match status" value="1"/>
</dbReference>
<evidence type="ECO:0008006" key="7">
    <source>
        <dbReference type="Google" id="ProtNLM"/>
    </source>
</evidence>
<dbReference type="EMBL" id="FUKQ01000035">
    <property type="protein sequence ID" value="SJN35721.1"/>
    <property type="molecule type" value="Genomic_DNA"/>
</dbReference>
<dbReference type="Proteomes" id="UP000188342">
    <property type="component" value="Unassembled WGS sequence"/>
</dbReference>
<evidence type="ECO:0000256" key="2">
    <source>
        <dbReference type="SAM" id="SignalP"/>
    </source>
</evidence>
<gene>
    <name evidence="5" type="ORF">FM114_09700</name>
</gene>
<feature type="transmembrane region" description="Helical" evidence="1">
    <location>
        <begin position="417"/>
        <end position="438"/>
    </location>
</feature>
<keyword evidence="1" id="KW-1133">Transmembrane helix</keyword>
<keyword evidence="1" id="KW-0812">Transmembrane</keyword>
<feature type="signal peptide" evidence="2">
    <location>
        <begin position="1"/>
        <end position="30"/>
    </location>
</feature>
<feature type="domain" description="Predicted membrane protein YciQ-like C-terminal" evidence="4">
    <location>
        <begin position="309"/>
        <end position="523"/>
    </location>
</feature>
<dbReference type="OrthoDB" id="143710at2"/>
<evidence type="ECO:0000259" key="4">
    <source>
        <dbReference type="Pfam" id="PF20990"/>
    </source>
</evidence>
<dbReference type="InterPro" id="IPR018702">
    <property type="entry name" value="DUF2207"/>
</dbReference>
<sequence>MTGRMKAGLLGLMALLLGVLGASAPSAAWAAGDTVDSWKINYTVKADGTVHAKETLVYRFGTSGRQGIARSFVTREAFDEHSDAVYEVKNFSVTASDGASGQVTPQYQEDGRDEFLSMRIGTQGRYIQTRTVTYTLEYDVKGAMRTSGDYDEFYWDALSGETPLVRDIDVTVTVPGGVKGVRCYSGPAQTKNPCTSMRVNAQRGEYHQDAKQAGDVLSIGAKIAAGQVSDNAPHLVTRADAETIAMQRTAMGAGVVSLVLSPLLGLLYYRRRGRDLRYVGLPPGVVPGPGEKGTQKPTGPIEIPVAFSPPRISVAEAGLLVDGVIDTKETTATLVDLAVRGAVKIANDDGSTRVALVDASVATAPHEQVLLQRLFAGRSGEVELSGRGDMYRAHTALVTSVRNQLASARVFTSLPSAATTGFGCSGVLLMGFVAYFFFGASSGLLWLAVPLIPIALTYMVLRKKMRRGRRTGYGRALTDQVEGFRTYIATAEADQLKFEEGEDIFSRYLPWAILFGLADRWADVCAELVRMGRLSAEPPMWYYGPYDHWNFYVFNNSLNTIDHAAAPEVTVPSSFGTSGSGFGGGSSFGGGGGFSGGGGGGGGVGSW</sequence>